<feature type="domain" description="DNA-directed DNA polymerase family A palm" evidence="9">
    <location>
        <begin position="1"/>
        <end position="154"/>
    </location>
</feature>
<protein>
    <recommendedName>
        <fullName evidence="2">DNA-directed DNA polymerase</fullName>
        <ecNumber evidence="2">2.7.7.7</ecNumber>
    </recommendedName>
</protein>
<dbReference type="Gene3D" id="1.10.150.20">
    <property type="entry name" value="5' to 3' exonuclease, C-terminal subdomain"/>
    <property type="match status" value="1"/>
</dbReference>
<dbReference type="EMBL" id="BARV01016283">
    <property type="protein sequence ID" value="GAI25182.1"/>
    <property type="molecule type" value="Genomic_DNA"/>
</dbReference>
<evidence type="ECO:0000256" key="6">
    <source>
        <dbReference type="ARBA" id="ARBA00022932"/>
    </source>
</evidence>
<evidence type="ECO:0000259" key="9">
    <source>
        <dbReference type="SMART" id="SM00482"/>
    </source>
</evidence>
<sequence length="190" mass="21536">AQLFGVDASQVTPDMRRLAKTVNFGVIYGMSEYGLEKATELSREEAAQFIAAYFEKYPGVKQYLESTKQRARETGYVQTILGRRRFIPEINSSNRQVREAAERMAINMPVQGTSADIIKVAMINLYREMEKQRLKSKMLLQVHDELVFEVPKGELKTIRALVPDVMSTALKLSVPLKVDTKTGANWGEME</sequence>
<feature type="non-terminal residue" evidence="10">
    <location>
        <position position="1"/>
    </location>
</feature>
<dbReference type="SUPFAM" id="SSF56672">
    <property type="entry name" value="DNA/RNA polymerases"/>
    <property type="match status" value="1"/>
</dbReference>
<gene>
    <name evidence="10" type="ORF">S06H3_27975</name>
</gene>
<evidence type="ECO:0000256" key="8">
    <source>
        <dbReference type="ARBA" id="ARBA00049244"/>
    </source>
</evidence>
<dbReference type="PRINTS" id="PR00868">
    <property type="entry name" value="DNAPOLI"/>
</dbReference>
<evidence type="ECO:0000256" key="4">
    <source>
        <dbReference type="ARBA" id="ARBA00022695"/>
    </source>
</evidence>
<evidence type="ECO:0000256" key="3">
    <source>
        <dbReference type="ARBA" id="ARBA00022679"/>
    </source>
</evidence>
<evidence type="ECO:0000313" key="10">
    <source>
        <dbReference type="EMBL" id="GAI25182.1"/>
    </source>
</evidence>
<reference evidence="10" key="1">
    <citation type="journal article" date="2014" name="Front. Microbiol.">
        <title>High frequency of phylogenetically diverse reductive dehalogenase-homologous genes in deep subseafloor sedimentary metagenomes.</title>
        <authorList>
            <person name="Kawai M."/>
            <person name="Futagami T."/>
            <person name="Toyoda A."/>
            <person name="Takaki Y."/>
            <person name="Nishi S."/>
            <person name="Hori S."/>
            <person name="Arai W."/>
            <person name="Tsubouchi T."/>
            <person name="Morono Y."/>
            <person name="Uchiyama I."/>
            <person name="Ito T."/>
            <person name="Fujiyama A."/>
            <person name="Inagaki F."/>
            <person name="Takami H."/>
        </authorList>
    </citation>
    <scope>NUCLEOTIDE SEQUENCE</scope>
    <source>
        <strain evidence="10">Expedition CK06-06</strain>
    </source>
</reference>
<dbReference type="InterPro" id="IPR043502">
    <property type="entry name" value="DNA/RNA_pol_sf"/>
</dbReference>
<comment type="caution">
    <text evidence="10">The sequence shown here is derived from an EMBL/GenBank/DDBJ whole genome shotgun (WGS) entry which is preliminary data.</text>
</comment>
<dbReference type="GO" id="GO:0003677">
    <property type="term" value="F:DNA binding"/>
    <property type="evidence" value="ECO:0007669"/>
    <property type="project" value="UniProtKB-KW"/>
</dbReference>
<accession>X1M0S7</accession>
<evidence type="ECO:0000256" key="7">
    <source>
        <dbReference type="ARBA" id="ARBA00023125"/>
    </source>
</evidence>
<keyword evidence="5" id="KW-0235">DNA replication</keyword>
<keyword evidence="4" id="KW-0548">Nucleotidyltransferase</keyword>
<evidence type="ECO:0000256" key="1">
    <source>
        <dbReference type="ARBA" id="ARBA00007705"/>
    </source>
</evidence>
<evidence type="ECO:0000256" key="2">
    <source>
        <dbReference type="ARBA" id="ARBA00012417"/>
    </source>
</evidence>
<evidence type="ECO:0000256" key="5">
    <source>
        <dbReference type="ARBA" id="ARBA00022705"/>
    </source>
</evidence>
<dbReference type="FunFam" id="1.10.150.20:FF:000002">
    <property type="entry name" value="DNA polymerase I"/>
    <property type="match status" value="1"/>
</dbReference>
<dbReference type="PROSITE" id="PS00447">
    <property type="entry name" value="DNA_POLYMERASE_A"/>
    <property type="match status" value="1"/>
</dbReference>
<proteinExistence type="inferred from homology"/>
<dbReference type="GO" id="GO:0006261">
    <property type="term" value="P:DNA-templated DNA replication"/>
    <property type="evidence" value="ECO:0007669"/>
    <property type="project" value="InterPro"/>
</dbReference>
<dbReference type="PANTHER" id="PTHR10133">
    <property type="entry name" value="DNA POLYMERASE I"/>
    <property type="match status" value="1"/>
</dbReference>
<dbReference type="AlphaFoldDB" id="X1M0S7"/>
<keyword evidence="7" id="KW-0238">DNA-binding</keyword>
<keyword evidence="3" id="KW-0808">Transferase</keyword>
<comment type="similarity">
    <text evidence="1">Belongs to the DNA polymerase type-A family.</text>
</comment>
<comment type="catalytic activity">
    <reaction evidence="8">
        <text>DNA(n) + a 2'-deoxyribonucleoside 5'-triphosphate = DNA(n+1) + diphosphate</text>
        <dbReference type="Rhea" id="RHEA:22508"/>
        <dbReference type="Rhea" id="RHEA-COMP:17339"/>
        <dbReference type="Rhea" id="RHEA-COMP:17340"/>
        <dbReference type="ChEBI" id="CHEBI:33019"/>
        <dbReference type="ChEBI" id="CHEBI:61560"/>
        <dbReference type="ChEBI" id="CHEBI:173112"/>
        <dbReference type="EC" id="2.7.7.7"/>
    </reaction>
</comment>
<organism evidence="10">
    <name type="scientific">marine sediment metagenome</name>
    <dbReference type="NCBI Taxonomy" id="412755"/>
    <lineage>
        <taxon>unclassified sequences</taxon>
        <taxon>metagenomes</taxon>
        <taxon>ecological metagenomes</taxon>
    </lineage>
</organism>
<dbReference type="InterPro" id="IPR002298">
    <property type="entry name" value="DNA_polymerase_A"/>
</dbReference>
<dbReference type="EC" id="2.7.7.7" evidence="2"/>
<dbReference type="InterPro" id="IPR001098">
    <property type="entry name" value="DNA-dir_DNA_pol_A_palm_dom"/>
</dbReference>
<dbReference type="PANTHER" id="PTHR10133:SF27">
    <property type="entry name" value="DNA POLYMERASE NU"/>
    <property type="match status" value="1"/>
</dbReference>
<dbReference type="GO" id="GO:0006302">
    <property type="term" value="P:double-strand break repair"/>
    <property type="evidence" value="ECO:0007669"/>
    <property type="project" value="TreeGrafter"/>
</dbReference>
<dbReference type="SMART" id="SM00482">
    <property type="entry name" value="POLAc"/>
    <property type="match status" value="1"/>
</dbReference>
<dbReference type="InterPro" id="IPR019760">
    <property type="entry name" value="DNA-dir_DNA_pol_A_CS"/>
</dbReference>
<dbReference type="Pfam" id="PF00476">
    <property type="entry name" value="DNA_pol_A"/>
    <property type="match status" value="1"/>
</dbReference>
<name>X1M0S7_9ZZZZ</name>
<keyword evidence="6" id="KW-0239">DNA-directed DNA polymerase</keyword>
<dbReference type="GO" id="GO:0003887">
    <property type="term" value="F:DNA-directed DNA polymerase activity"/>
    <property type="evidence" value="ECO:0007669"/>
    <property type="project" value="UniProtKB-KW"/>
</dbReference>